<name>A0ABX5RHM3_9BACT</name>
<dbReference type="Proteomes" id="UP000293902">
    <property type="component" value="Chromosome"/>
</dbReference>
<sequence>MKTMMNFLKTLRLLLFLILFFHVLNQPVYARVYEAETGYKIREVLSLLKPGDTLEIEPGTYKGGILIHGLNGKKGLPVTIKGKDSSNPPIFIGGKTALNFSQCNYICLADVIVRRAGNNGIHVHDGNTGKGNPPPSVGIVLKGIIVEDIGPVGNFDAIKMSGVNSFVIKQNKISGWGGSGIDCVGCANGKISQCLFQGKRGFSQANGVQIKGGSHNILVEKCYFYHPGRRGINLGGSTGFKWFRPGVTDYEAKKIEVAGNIFIGGTAIAFVTSQQGYVHHNAILYPTGWVLRILQEDMDPRFKPCGNSLFMKNIIVVNEKMKDFINIGPGTFPQSFRFRANVWYDPALGRIPRLPFMENAPVYQVNPGVKFEKGKVFFLGNDPRLAGKGPNWYKHKK</sequence>
<protein>
    <recommendedName>
        <fullName evidence="3">Right handed beta helix domain-containing protein</fullName>
    </recommendedName>
</protein>
<dbReference type="EMBL" id="CP036313">
    <property type="protein sequence ID" value="QBH13706.1"/>
    <property type="molecule type" value="Genomic_DNA"/>
</dbReference>
<gene>
    <name evidence="1" type="ORF">EYB58_12715</name>
</gene>
<organism evidence="1 2">
    <name type="scientific">Desulfobacter hydrogenophilus</name>
    <dbReference type="NCBI Taxonomy" id="2291"/>
    <lineage>
        <taxon>Bacteria</taxon>
        <taxon>Pseudomonadati</taxon>
        <taxon>Thermodesulfobacteriota</taxon>
        <taxon>Desulfobacteria</taxon>
        <taxon>Desulfobacterales</taxon>
        <taxon>Desulfobacteraceae</taxon>
        <taxon>Desulfobacter</taxon>
    </lineage>
</organism>
<reference evidence="1 2" key="1">
    <citation type="submission" date="2019-02" db="EMBL/GenBank/DDBJ databases">
        <title>Complete genome sequence of Desulfobacter hydrogenophilus AcRS1.</title>
        <authorList>
            <person name="Marietou A."/>
            <person name="Lund M.B."/>
            <person name="Marshall I.P.G."/>
            <person name="Schreiber L."/>
            <person name="Jorgensen B."/>
        </authorList>
    </citation>
    <scope>NUCLEOTIDE SEQUENCE [LARGE SCALE GENOMIC DNA]</scope>
    <source>
        <strain evidence="1 2">AcRS1</strain>
    </source>
</reference>
<evidence type="ECO:0008006" key="3">
    <source>
        <dbReference type="Google" id="ProtNLM"/>
    </source>
</evidence>
<dbReference type="SUPFAM" id="SSF51126">
    <property type="entry name" value="Pectin lyase-like"/>
    <property type="match status" value="1"/>
</dbReference>
<dbReference type="Gene3D" id="2.160.20.10">
    <property type="entry name" value="Single-stranded right-handed beta-helix, Pectin lyase-like"/>
    <property type="match status" value="1"/>
</dbReference>
<dbReference type="InterPro" id="IPR011050">
    <property type="entry name" value="Pectin_lyase_fold/virulence"/>
</dbReference>
<accession>A0ABX5RHM3</accession>
<keyword evidence="2" id="KW-1185">Reference proteome</keyword>
<dbReference type="SMART" id="SM00710">
    <property type="entry name" value="PbH1"/>
    <property type="match status" value="5"/>
</dbReference>
<dbReference type="InterPro" id="IPR012334">
    <property type="entry name" value="Pectin_lyas_fold"/>
</dbReference>
<proteinExistence type="predicted"/>
<evidence type="ECO:0000313" key="1">
    <source>
        <dbReference type="EMBL" id="QBH13706.1"/>
    </source>
</evidence>
<evidence type="ECO:0000313" key="2">
    <source>
        <dbReference type="Proteomes" id="UP000293902"/>
    </source>
</evidence>
<dbReference type="InterPro" id="IPR006626">
    <property type="entry name" value="PbH1"/>
</dbReference>